<dbReference type="Gene3D" id="1.20.910.10">
    <property type="entry name" value="Heme oxygenase-like"/>
    <property type="match status" value="1"/>
</dbReference>
<sequence length="226" mass="25122">MTFYDRLIRETARERDAFLAIPLVREALASGAPRSLYVAFLTQAYHHVKHTFPLLALAASRTGDARYQDALVEYMEEERGHEKWILDDIRAMGGDADAVREGVRDGVAGPACRIMVGFSYYAIEHVSPYALLGSVHVLEGMSVLLADRLADTLKRSFGAQAEAGFSYLRSHGSLDQEHVAFFRTLADGFDDPAAQQIIIDHARLFYRLYGDIFRDLGAGLELSHAA</sequence>
<evidence type="ECO:0000313" key="2">
    <source>
        <dbReference type="Proteomes" id="UP001604002"/>
    </source>
</evidence>
<accession>A0ABW6ZXK2</accession>
<dbReference type="SMART" id="SM01236">
    <property type="entry name" value="Haem_oxygenase_2"/>
    <property type="match status" value="1"/>
</dbReference>
<comment type="caution">
    <text evidence="1">The sequence shown here is derived from an EMBL/GenBank/DDBJ whole genome shotgun (WGS) entry which is preliminary data.</text>
</comment>
<organism evidence="1 2">
    <name type="scientific">Xanthobacter oligotrophicus</name>
    <dbReference type="NCBI Taxonomy" id="2607286"/>
    <lineage>
        <taxon>Bacteria</taxon>
        <taxon>Pseudomonadati</taxon>
        <taxon>Pseudomonadota</taxon>
        <taxon>Alphaproteobacteria</taxon>
        <taxon>Hyphomicrobiales</taxon>
        <taxon>Xanthobacteraceae</taxon>
        <taxon>Xanthobacter</taxon>
    </lineage>
</organism>
<dbReference type="InterPro" id="IPR016084">
    <property type="entry name" value="Haem_Oase-like_multi-hlx"/>
</dbReference>
<keyword evidence="2" id="KW-1185">Reference proteome</keyword>
<dbReference type="RefSeq" id="WP_393992315.1">
    <property type="nucleotide sequence ID" value="NZ_JBAFVH010000005.1"/>
</dbReference>
<dbReference type="Pfam" id="PF14518">
    <property type="entry name" value="Haem_oxygenas_2"/>
    <property type="match status" value="1"/>
</dbReference>
<evidence type="ECO:0000313" key="1">
    <source>
        <dbReference type="EMBL" id="MFG1372423.1"/>
    </source>
</evidence>
<protein>
    <submittedName>
        <fullName evidence="1">Iron-containing redox enzyme family protein</fullName>
    </submittedName>
</protein>
<proteinExistence type="predicted"/>
<dbReference type="Proteomes" id="UP001604002">
    <property type="component" value="Unassembled WGS sequence"/>
</dbReference>
<gene>
    <name evidence="1" type="ORF">V5F32_09635</name>
</gene>
<name>A0ABW6ZXK2_9HYPH</name>
<dbReference type="EMBL" id="JBAFVH010000005">
    <property type="protein sequence ID" value="MFG1372423.1"/>
    <property type="molecule type" value="Genomic_DNA"/>
</dbReference>
<dbReference type="SUPFAM" id="SSF48613">
    <property type="entry name" value="Heme oxygenase-like"/>
    <property type="match status" value="1"/>
</dbReference>
<reference evidence="1 2" key="1">
    <citation type="submission" date="2024-02" db="EMBL/GenBank/DDBJ databases">
        <title>Expansion and revision of Xanthobacter and proposal of Roseixanthobacter gen. nov.</title>
        <authorList>
            <person name="Soltysiak M.P.M."/>
            <person name="Jalihal A."/>
            <person name="Ory A."/>
            <person name="Chrisophersen C."/>
            <person name="Lee A.D."/>
            <person name="Boulton J."/>
            <person name="Springer M."/>
        </authorList>
    </citation>
    <scope>NUCLEOTIDE SEQUENCE [LARGE SCALE GENOMIC DNA]</scope>
    <source>
        <strain evidence="1 2">23A</strain>
    </source>
</reference>